<dbReference type="PROSITE" id="PS00428">
    <property type="entry name" value="FTSW_RODA_SPOVE"/>
    <property type="match status" value="1"/>
</dbReference>
<evidence type="ECO:0000256" key="5">
    <source>
        <dbReference type="ARBA" id="ARBA00023136"/>
    </source>
</evidence>
<keyword evidence="3" id="KW-0133">Cell shape</keyword>
<dbReference type="PANTHER" id="PTHR30474:SF1">
    <property type="entry name" value="PEPTIDOGLYCAN GLYCOSYLTRANSFERASE MRDB"/>
    <property type="match status" value="1"/>
</dbReference>
<reference evidence="6 7" key="1">
    <citation type="submission" date="2017-03" db="EMBL/GenBank/DDBJ databases">
        <title>Paenibacillus larvae genome sequencing.</title>
        <authorList>
            <person name="Dingman D.W."/>
        </authorList>
    </citation>
    <scope>NUCLEOTIDE SEQUENCE [LARGE SCALE GENOMIC DNA]</scope>
    <source>
        <strain evidence="6 7">SAG 10367</strain>
    </source>
</reference>
<dbReference type="InterPro" id="IPR018365">
    <property type="entry name" value="Cell_cycle_FtsW-rel_CS"/>
</dbReference>
<evidence type="ECO:0000256" key="2">
    <source>
        <dbReference type="ARBA" id="ARBA00022692"/>
    </source>
</evidence>
<sequence length="396" mass="44039">MVRKFQKLDSLILIILLIFSVICVLTLHSATLNASSEFANSANKMAIFYALGLVVMLIVSFFDYKWILKLSPLIYLISTGLLAFVLISNKKINNSSGWISLPGGLSFQPAEFAKLAVVLILVAYLQKMNPADHHLRFFKHIIPLGLLTGVPFAFILMQPDLGNALALIVILVAVYWVANIRFLHFLIGFVITGVVIAGTYYWYDRNHDEIKAYLDQKQKGHWVQRIDAMFFPSKASKDDLYHVRNATIAIGSGQFLGEGYTKGDSVQNHFVPYPYADSVFAVIGEEFGFAGSSLLIFLFFLLIYRLMIIAIECFHSSGSYIAVGLIAMLIFQIFENIGMLVGMMPLTGITLPFISYGGTSLLINMLSMGLIMSIRIHNVDPNPGLTFASTDKSKSM</sequence>
<proteinExistence type="predicted"/>
<evidence type="ECO:0000256" key="1">
    <source>
        <dbReference type="ARBA" id="ARBA00004141"/>
    </source>
</evidence>
<accession>A0A1U9YKE9</accession>
<name>A0A1U9YKE9_9BACL</name>
<evidence type="ECO:0000313" key="6">
    <source>
        <dbReference type="EMBL" id="ARF69183.1"/>
    </source>
</evidence>
<gene>
    <name evidence="6" type="ORF">B7C51_17240</name>
</gene>
<dbReference type="Pfam" id="PF01098">
    <property type="entry name" value="FTSW_RODA_SPOVE"/>
    <property type="match status" value="1"/>
</dbReference>
<dbReference type="GO" id="GO:0051301">
    <property type="term" value="P:cell division"/>
    <property type="evidence" value="ECO:0007669"/>
    <property type="project" value="InterPro"/>
</dbReference>
<evidence type="ECO:0000313" key="7">
    <source>
        <dbReference type="Proteomes" id="UP000192727"/>
    </source>
</evidence>
<dbReference type="GeneID" id="64217898"/>
<dbReference type="EMBL" id="CP020557">
    <property type="protein sequence ID" value="ARF69183.1"/>
    <property type="molecule type" value="Genomic_DNA"/>
</dbReference>
<dbReference type="PANTHER" id="PTHR30474">
    <property type="entry name" value="CELL CYCLE PROTEIN"/>
    <property type="match status" value="1"/>
</dbReference>
<keyword evidence="5" id="KW-0472">Membrane</keyword>
<evidence type="ECO:0000256" key="3">
    <source>
        <dbReference type="ARBA" id="ARBA00022960"/>
    </source>
</evidence>
<dbReference type="InterPro" id="IPR001182">
    <property type="entry name" value="FtsW/RodA"/>
</dbReference>
<dbReference type="GO" id="GO:0005886">
    <property type="term" value="C:plasma membrane"/>
    <property type="evidence" value="ECO:0007669"/>
    <property type="project" value="TreeGrafter"/>
</dbReference>
<evidence type="ECO:0000256" key="4">
    <source>
        <dbReference type="ARBA" id="ARBA00022989"/>
    </source>
</evidence>
<dbReference type="GO" id="GO:0008360">
    <property type="term" value="P:regulation of cell shape"/>
    <property type="evidence" value="ECO:0007669"/>
    <property type="project" value="UniProtKB-KW"/>
</dbReference>
<keyword evidence="2" id="KW-0812">Transmembrane</keyword>
<keyword evidence="4" id="KW-1133">Transmembrane helix</keyword>
<comment type="subcellular location">
    <subcellularLocation>
        <location evidence="1">Membrane</location>
        <topology evidence="1">Multi-pass membrane protein</topology>
    </subcellularLocation>
</comment>
<organism evidence="6 7">
    <name type="scientific">Paenibacillus larvae subsp. pulvifaciens</name>
    <dbReference type="NCBI Taxonomy" id="1477"/>
    <lineage>
        <taxon>Bacteria</taxon>
        <taxon>Bacillati</taxon>
        <taxon>Bacillota</taxon>
        <taxon>Bacilli</taxon>
        <taxon>Bacillales</taxon>
        <taxon>Paenibacillaceae</taxon>
        <taxon>Paenibacillus</taxon>
    </lineage>
</organism>
<dbReference type="AlphaFoldDB" id="A0A1U9YKE9"/>
<dbReference type="RefSeq" id="WP_023483383.1">
    <property type="nucleotide sequence ID" value="NZ_CP019794.1"/>
</dbReference>
<dbReference type="Proteomes" id="UP000192727">
    <property type="component" value="Chromosome"/>
</dbReference>
<dbReference type="GO" id="GO:0015648">
    <property type="term" value="F:lipid-linked peptidoglycan transporter activity"/>
    <property type="evidence" value="ECO:0007669"/>
    <property type="project" value="TreeGrafter"/>
</dbReference>
<dbReference type="GO" id="GO:0032153">
    <property type="term" value="C:cell division site"/>
    <property type="evidence" value="ECO:0007669"/>
    <property type="project" value="TreeGrafter"/>
</dbReference>
<protein>
    <submittedName>
        <fullName evidence="6">Uncharacterized protein</fullName>
    </submittedName>
</protein>